<dbReference type="InterPro" id="IPR013785">
    <property type="entry name" value="Aldolase_TIM"/>
</dbReference>
<dbReference type="Gene3D" id="3.20.20.70">
    <property type="entry name" value="Aldolase class I"/>
    <property type="match status" value="1"/>
</dbReference>
<dbReference type="KEGG" id="tva:4772813"/>
<feature type="domain" description="NADH:flavin oxidoreductase/NADH oxidase N-terminal" evidence="3">
    <location>
        <begin position="6"/>
        <end position="77"/>
    </location>
</feature>
<evidence type="ECO:0000313" key="4">
    <source>
        <dbReference type="EMBL" id="EAY14816.1"/>
    </source>
</evidence>
<keyword evidence="5" id="KW-1185">Reference proteome</keyword>
<dbReference type="InterPro" id="IPR001155">
    <property type="entry name" value="OxRdtase_FMN_N"/>
</dbReference>
<dbReference type="InParanoid" id="A2DXV6"/>
<gene>
    <name evidence="4" type="ORF">TVAG_220010</name>
</gene>
<dbReference type="InterPro" id="IPR051799">
    <property type="entry name" value="NADH_flavin_oxidoreductase"/>
</dbReference>
<keyword evidence="1" id="KW-0285">Flavoprotein</keyword>
<dbReference type="OrthoDB" id="1663137at2759"/>
<evidence type="ECO:0000259" key="3">
    <source>
        <dbReference type="Pfam" id="PF00724"/>
    </source>
</evidence>
<name>A2DXV6_TRIV3</name>
<dbReference type="RefSeq" id="XP_001327039.1">
    <property type="nucleotide sequence ID" value="XM_001327004.1"/>
</dbReference>
<dbReference type="EMBL" id="DS113265">
    <property type="protein sequence ID" value="EAY14816.1"/>
    <property type="molecule type" value="Genomic_DNA"/>
</dbReference>
<sequence length="79" mass="8544">MSGSLLFKPIKIGPLSLKNRIMRSPCVMNDSDPNGFPSNKLLSYYKELAIGETGLITPGAVYLKKPGKNCSQQAGLETD</sequence>
<reference evidence="4" key="2">
    <citation type="journal article" date="2007" name="Science">
        <title>Draft genome sequence of the sexually transmitted pathogen Trichomonas vaginalis.</title>
        <authorList>
            <person name="Carlton J.M."/>
            <person name="Hirt R.P."/>
            <person name="Silva J.C."/>
            <person name="Delcher A.L."/>
            <person name="Schatz M."/>
            <person name="Zhao Q."/>
            <person name="Wortman J.R."/>
            <person name="Bidwell S.L."/>
            <person name="Alsmark U.C.M."/>
            <person name="Besteiro S."/>
            <person name="Sicheritz-Ponten T."/>
            <person name="Noel C.J."/>
            <person name="Dacks J.B."/>
            <person name="Foster P.G."/>
            <person name="Simillion C."/>
            <person name="Van de Peer Y."/>
            <person name="Miranda-Saavedra D."/>
            <person name="Barton G.J."/>
            <person name="Westrop G.D."/>
            <person name="Mueller S."/>
            <person name="Dessi D."/>
            <person name="Fiori P.L."/>
            <person name="Ren Q."/>
            <person name="Paulsen I."/>
            <person name="Zhang H."/>
            <person name="Bastida-Corcuera F.D."/>
            <person name="Simoes-Barbosa A."/>
            <person name="Brown M.T."/>
            <person name="Hayes R.D."/>
            <person name="Mukherjee M."/>
            <person name="Okumura C.Y."/>
            <person name="Schneider R."/>
            <person name="Smith A.J."/>
            <person name="Vanacova S."/>
            <person name="Villalvazo M."/>
            <person name="Haas B.J."/>
            <person name="Pertea M."/>
            <person name="Feldblyum T.V."/>
            <person name="Utterback T.R."/>
            <person name="Shu C.L."/>
            <person name="Osoegawa K."/>
            <person name="de Jong P.J."/>
            <person name="Hrdy I."/>
            <person name="Horvathova L."/>
            <person name="Zubacova Z."/>
            <person name="Dolezal P."/>
            <person name="Malik S.B."/>
            <person name="Logsdon J.M. Jr."/>
            <person name="Henze K."/>
            <person name="Gupta A."/>
            <person name="Wang C.C."/>
            <person name="Dunne R.L."/>
            <person name="Upcroft J.A."/>
            <person name="Upcroft P."/>
            <person name="White O."/>
            <person name="Salzberg S.L."/>
            <person name="Tang P."/>
            <person name="Chiu C.-H."/>
            <person name="Lee Y.-S."/>
            <person name="Embley T.M."/>
            <person name="Coombs G.H."/>
            <person name="Mottram J.C."/>
            <person name="Tachezy J."/>
            <person name="Fraser-Liggett C.M."/>
            <person name="Johnson P.J."/>
        </authorList>
    </citation>
    <scope>NUCLEOTIDE SEQUENCE [LARGE SCALE GENOMIC DNA]</scope>
    <source>
        <strain evidence="4">G3</strain>
    </source>
</reference>
<keyword evidence="2" id="KW-0560">Oxidoreductase</keyword>
<dbReference type="STRING" id="5722.A2DXV6"/>
<evidence type="ECO:0000313" key="5">
    <source>
        <dbReference type="Proteomes" id="UP000001542"/>
    </source>
</evidence>
<evidence type="ECO:0000256" key="1">
    <source>
        <dbReference type="ARBA" id="ARBA00022630"/>
    </source>
</evidence>
<dbReference type="PANTHER" id="PTHR43656">
    <property type="entry name" value="BINDING OXIDOREDUCTASE, PUTATIVE (AFU_ORTHOLOGUE AFUA_2G08260)-RELATED"/>
    <property type="match status" value="1"/>
</dbReference>
<reference evidence="4" key="1">
    <citation type="submission" date="2006-10" db="EMBL/GenBank/DDBJ databases">
        <authorList>
            <person name="Amadeo P."/>
            <person name="Zhao Q."/>
            <person name="Wortman J."/>
            <person name="Fraser-Liggett C."/>
            <person name="Carlton J."/>
        </authorList>
    </citation>
    <scope>NUCLEOTIDE SEQUENCE</scope>
    <source>
        <strain evidence="4">G3</strain>
    </source>
</reference>
<organism evidence="4 5">
    <name type="scientific">Trichomonas vaginalis (strain ATCC PRA-98 / G3)</name>
    <dbReference type="NCBI Taxonomy" id="412133"/>
    <lineage>
        <taxon>Eukaryota</taxon>
        <taxon>Metamonada</taxon>
        <taxon>Parabasalia</taxon>
        <taxon>Trichomonadida</taxon>
        <taxon>Trichomonadidae</taxon>
        <taxon>Trichomonas</taxon>
    </lineage>
</organism>
<dbReference type="SUPFAM" id="SSF51395">
    <property type="entry name" value="FMN-linked oxidoreductases"/>
    <property type="match status" value="1"/>
</dbReference>
<proteinExistence type="predicted"/>
<dbReference type="GO" id="GO:0010181">
    <property type="term" value="F:FMN binding"/>
    <property type="evidence" value="ECO:0007669"/>
    <property type="project" value="InterPro"/>
</dbReference>
<dbReference type="AlphaFoldDB" id="A2DXV6"/>
<dbReference type="GO" id="GO:0016491">
    <property type="term" value="F:oxidoreductase activity"/>
    <property type="evidence" value="ECO:0007669"/>
    <property type="project" value="UniProtKB-KW"/>
</dbReference>
<protein>
    <submittedName>
        <fullName evidence="4">NADH oxidase, putative</fullName>
    </submittedName>
</protein>
<evidence type="ECO:0000256" key="2">
    <source>
        <dbReference type="ARBA" id="ARBA00023002"/>
    </source>
</evidence>
<accession>A2DXV6</accession>
<dbReference type="Proteomes" id="UP000001542">
    <property type="component" value="Unassembled WGS sequence"/>
</dbReference>
<dbReference type="VEuPathDB" id="TrichDB:TVAGG3_0684030"/>
<dbReference type="VEuPathDB" id="TrichDB:TVAG_510340"/>
<dbReference type="PANTHER" id="PTHR43656:SF2">
    <property type="entry name" value="BINDING OXIDOREDUCTASE, PUTATIVE (AFU_ORTHOLOGUE AFUA_2G08260)-RELATED"/>
    <property type="match status" value="1"/>
</dbReference>
<dbReference type="Pfam" id="PF00724">
    <property type="entry name" value="Oxidored_FMN"/>
    <property type="match status" value="1"/>
</dbReference>